<feature type="non-terminal residue" evidence="2">
    <location>
        <position position="1"/>
    </location>
</feature>
<dbReference type="EMBL" id="KB020562">
    <property type="protein sequence ID" value="ELA35586.1"/>
    <property type="molecule type" value="Genomic_DNA"/>
</dbReference>
<proteinExistence type="predicted"/>
<name>L2GBC4_COLFN</name>
<accession>L2GBC4</accession>
<gene>
    <name evidence="2" type="ORF">CGGC5_4711</name>
</gene>
<organism evidence="2">
    <name type="scientific">Colletotrichum fructicola (strain Nara gc5)</name>
    <name type="common">Anthracnose fungus</name>
    <name type="synonym">Colletotrichum gloeosporioides (strain Nara gc5)</name>
    <dbReference type="NCBI Taxonomy" id="1213859"/>
    <lineage>
        <taxon>Eukaryota</taxon>
        <taxon>Fungi</taxon>
        <taxon>Dikarya</taxon>
        <taxon>Ascomycota</taxon>
        <taxon>Pezizomycotina</taxon>
        <taxon>Sordariomycetes</taxon>
        <taxon>Hypocreomycetidae</taxon>
        <taxon>Glomerellales</taxon>
        <taxon>Glomerellaceae</taxon>
        <taxon>Colletotrichum</taxon>
        <taxon>Colletotrichum gloeosporioides species complex</taxon>
    </lineage>
</organism>
<dbReference type="HOGENOM" id="CLU_2518572_0_0_1"/>
<reference evidence="2" key="1">
    <citation type="submission" date="2012-08" db="EMBL/GenBank/DDBJ databases">
        <title>Genome analysis of Colletotrichum orbiculare and Colletotrichum fructicola.</title>
        <authorList>
            <person name="Gan P.H.P."/>
            <person name="Ikeda K."/>
            <person name="Irieda H."/>
            <person name="Narusaka M."/>
            <person name="O'Connell R.J."/>
            <person name="Narusaka Y."/>
            <person name="Takano Y."/>
            <person name="Kubo Y."/>
            <person name="Shirasu K."/>
        </authorList>
    </citation>
    <scope>NUCLEOTIDE SEQUENCE</scope>
    <source>
        <strain evidence="2">Nara gc5</strain>
    </source>
</reference>
<protein>
    <submittedName>
        <fullName evidence="2">Uncharacterized protein</fullName>
    </submittedName>
</protein>
<evidence type="ECO:0000256" key="1">
    <source>
        <dbReference type="SAM" id="MobiDB-lite"/>
    </source>
</evidence>
<feature type="region of interest" description="Disordered" evidence="1">
    <location>
        <begin position="17"/>
        <end position="36"/>
    </location>
</feature>
<sequence length="85" mass="9449">AQSGYASTQHKELLNALSARDSVVDNQGERFPGGRVQPEEDAAKAVELHVEVVDQMAEGVELFYRVTMKKKIAFQSLGHHVVYVH</sequence>
<dbReference type="AlphaFoldDB" id="L2GBC4"/>
<evidence type="ECO:0000313" key="2">
    <source>
        <dbReference type="EMBL" id="ELA35586.1"/>
    </source>
</evidence>